<evidence type="ECO:0000313" key="1">
    <source>
        <dbReference type="EMBL" id="EMM94255.1"/>
    </source>
</evidence>
<sequence length="80" mass="9297">MTHLEDAYKLIAGPVTEEKEINSIADNIDPKEVYKKFRSGYKLGQKEKNFLKEFLINKREKILSKANQQVTSIDKDLKLL</sequence>
<comment type="caution">
    <text evidence="1">The sequence shown here is derived from an EMBL/GenBank/DDBJ whole genome shotgun (WGS) entry which is preliminary data.</text>
</comment>
<gene>
    <name evidence="1" type="ORF">LEP1GSC158_0662</name>
</gene>
<dbReference type="Proteomes" id="UP000012089">
    <property type="component" value="Unassembled WGS sequence"/>
</dbReference>
<evidence type="ECO:0000313" key="2">
    <source>
        <dbReference type="Proteomes" id="UP000012089"/>
    </source>
</evidence>
<dbReference type="EMBL" id="AFMF02000036">
    <property type="protein sequence ID" value="EMM94255.1"/>
    <property type="molecule type" value="Genomic_DNA"/>
</dbReference>
<accession>M6HAY4</accession>
<reference evidence="1 2" key="1">
    <citation type="submission" date="2013-01" db="EMBL/GenBank/DDBJ databases">
        <authorList>
            <person name="Harkins D.M."/>
            <person name="Durkin A.S."/>
            <person name="Brinkac L.M."/>
            <person name="Haft D.H."/>
            <person name="Selengut J.D."/>
            <person name="Sanka R."/>
            <person name="DePew J."/>
            <person name="Purushe J."/>
            <person name="Tulsiani S.M."/>
            <person name="Graham G.C."/>
            <person name="Burns M.-A."/>
            <person name="Dohnt M.F."/>
            <person name="Smythe L.D."/>
            <person name="McKay D.B."/>
            <person name="Craig S.B."/>
            <person name="Vinetz J.M."/>
            <person name="Sutton G.G."/>
            <person name="Nierman W.C."/>
            <person name="Fouts D.E."/>
        </authorList>
    </citation>
    <scope>NUCLEOTIDE SEQUENCE [LARGE SCALE GENOMIC DNA]</scope>
    <source>
        <strain evidence="1 2">LT2156</strain>
    </source>
</reference>
<organism evidence="1 2">
    <name type="scientific">Leptospira interrogans serovar Zanoni str. LT2156</name>
    <dbReference type="NCBI Taxonomy" id="1001601"/>
    <lineage>
        <taxon>Bacteria</taxon>
        <taxon>Pseudomonadati</taxon>
        <taxon>Spirochaetota</taxon>
        <taxon>Spirochaetia</taxon>
        <taxon>Leptospirales</taxon>
        <taxon>Leptospiraceae</taxon>
        <taxon>Leptospira</taxon>
    </lineage>
</organism>
<proteinExistence type="predicted"/>
<dbReference type="AlphaFoldDB" id="M6HAY4"/>
<protein>
    <submittedName>
        <fullName evidence="1">Uncharacterized protein</fullName>
    </submittedName>
</protein>
<name>M6HAY4_LEPIR</name>